<protein>
    <submittedName>
        <fullName evidence="5">Multimeric flavodoxin WrbA</fullName>
    </submittedName>
    <submittedName>
        <fullName evidence="4">NADPH-dependent FMN reductase</fullName>
        <ecNumber evidence="4">1.-.-.-</ecNumber>
    </submittedName>
</protein>
<evidence type="ECO:0000259" key="3">
    <source>
        <dbReference type="Pfam" id="PF03358"/>
    </source>
</evidence>
<dbReference type="Proteomes" id="UP001071230">
    <property type="component" value="Unassembled WGS sequence"/>
</dbReference>
<dbReference type="KEGG" id="aacx:DEACI_2590"/>
<dbReference type="EC" id="1.-.-.-" evidence="4"/>
<feature type="domain" description="NADPH-dependent FMN reductase-like" evidence="3">
    <location>
        <begin position="4"/>
        <end position="128"/>
    </location>
</feature>
<dbReference type="PANTHER" id="PTHR43278:SF4">
    <property type="entry name" value="NAD(P)H-DEPENDENT FMN-CONTAINING OXIDOREDUCTASE YWQN-RELATED"/>
    <property type="match status" value="1"/>
</dbReference>
<proteinExistence type="predicted"/>
<dbReference type="EMBL" id="LR746496">
    <property type="protein sequence ID" value="CAA7601919.1"/>
    <property type="molecule type" value="Genomic_DNA"/>
</dbReference>
<gene>
    <name evidence="4" type="ORF">DEACI_2590</name>
    <name evidence="5" type="ORF">DEACI_2712</name>
</gene>
<reference evidence="5" key="1">
    <citation type="submission" date="2014-11" db="EMBL/GenBank/DDBJ databases">
        <authorList>
            <person name="Hornung B.V."/>
        </authorList>
    </citation>
    <scope>NUCLEOTIDE SEQUENCE</scope>
    <source>
        <strain evidence="5">INE</strain>
    </source>
</reference>
<dbReference type="Gene3D" id="3.40.50.360">
    <property type="match status" value="1"/>
</dbReference>
<dbReference type="PANTHER" id="PTHR43278">
    <property type="entry name" value="NAD(P)H-DEPENDENT FMN-CONTAINING OXIDOREDUCTASE YWQN-RELATED"/>
    <property type="match status" value="1"/>
</dbReference>
<dbReference type="InterPro" id="IPR029039">
    <property type="entry name" value="Flavoprotein-like_sf"/>
</dbReference>
<organism evidence="4">
    <name type="scientific">Acididesulfobacillus acetoxydans</name>
    <dbReference type="NCBI Taxonomy" id="1561005"/>
    <lineage>
        <taxon>Bacteria</taxon>
        <taxon>Bacillati</taxon>
        <taxon>Bacillota</taxon>
        <taxon>Clostridia</taxon>
        <taxon>Eubacteriales</taxon>
        <taxon>Peptococcaceae</taxon>
        <taxon>Acididesulfobacillus</taxon>
    </lineage>
</organism>
<dbReference type="Proteomes" id="UP000836597">
    <property type="component" value="Chromosome"/>
</dbReference>
<keyword evidence="4" id="KW-0560">Oxidoreductase</keyword>
<evidence type="ECO:0000256" key="2">
    <source>
        <dbReference type="ARBA" id="ARBA00022643"/>
    </source>
</evidence>
<keyword evidence="2" id="KW-0288">FMN</keyword>
<evidence type="ECO:0000313" key="4">
    <source>
        <dbReference type="EMBL" id="CAA7601919.1"/>
    </source>
</evidence>
<dbReference type="GO" id="GO:0016491">
    <property type="term" value="F:oxidoreductase activity"/>
    <property type="evidence" value="ECO:0007669"/>
    <property type="project" value="UniProtKB-KW"/>
</dbReference>
<keyword evidence="1" id="KW-0285">Flavoprotein</keyword>
<dbReference type="InterPro" id="IPR051796">
    <property type="entry name" value="ISF_SsuE-like"/>
</dbReference>
<evidence type="ECO:0000256" key="1">
    <source>
        <dbReference type="ARBA" id="ARBA00022630"/>
    </source>
</evidence>
<sequence length="291" mass="31656">MKTILGLVSSQRKLANGEILVKAVAAAAGTEYVLKLIRLPDLKLEPCRGCYTCLVPGKSCPIEDDLYFAANAIKEADGIILSAPCYALGPAAVTKLLGDRVIALSQMINDFWGKPCVVIATAGIRGWEGYTLSALTGAARFLGFRVKDAHMFVGALPGESIEQEENISRVKEMGQALFGPGREARPGECPNCWSELWKFPEPGRAVCPFCGQEAALTAENGNVRWAFGPATTRFGREQLEEHFHNWLGGKVQEYLLRRKELAKVRAPYKGGDLWLRPGSGSDRDEAPSTSV</sequence>
<accession>A0A8S0W8M1</accession>
<dbReference type="AlphaFoldDB" id="A0A8S0W8M1"/>
<dbReference type="SUPFAM" id="SSF52218">
    <property type="entry name" value="Flavoproteins"/>
    <property type="match status" value="1"/>
</dbReference>
<dbReference type="Pfam" id="PF03358">
    <property type="entry name" value="FMN_red"/>
    <property type="match status" value="1"/>
</dbReference>
<reference evidence="4" key="2">
    <citation type="submission" date="2020-01" db="EMBL/GenBank/DDBJ databases">
        <authorList>
            <person name="Hornung B."/>
        </authorList>
    </citation>
    <scope>NUCLEOTIDE SEQUENCE</scope>
    <source>
        <strain evidence="4">PacBioINE</strain>
    </source>
</reference>
<name>A0A8S0W8M1_9FIRM</name>
<keyword evidence="6" id="KW-1185">Reference proteome</keyword>
<dbReference type="EMBL" id="CDGJ01000078">
    <property type="protein sequence ID" value="CEJ08237.1"/>
    <property type="molecule type" value="Genomic_DNA"/>
</dbReference>
<evidence type="ECO:0000313" key="6">
    <source>
        <dbReference type="Proteomes" id="UP001071230"/>
    </source>
</evidence>
<dbReference type="InterPro" id="IPR005025">
    <property type="entry name" value="FMN_Rdtase-like_dom"/>
</dbReference>
<evidence type="ECO:0000313" key="5">
    <source>
        <dbReference type="EMBL" id="CEJ08237.1"/>
    </source>
</evidence>
<dbReference type="RefSeq" id="WP_240985381.1">
    <property type="nucleotide sequence ID" value="NZ_CDGJ01000078.1"/>
</dbReference>